<evidence type="ECO:0000256" key="2">
    <source>
        <dbReference type="ARBA" id="ARBA00022729"/>
    </source>
</evidence>
<comment type="subcellular location">
    <subcellularLocation>
        <location evidence="1">Secreted</location>
    </subcellularLocation>
</comment>
<feature type="domain" description="NodB homology" evidence="3">
    <location>
        <begin position="81"/>
        <end position="270"/>
    </location>
</feature>
<dbReference type="PROSITE" id="PS51677">
    <property type="entry name" value="NODB"/>
    <property type="match status" value="1"/>
</dbReference>
<dbReference type="CDD" id="cd10918">
    <property type="entry name" value="CE4_NodB_like_5s_6s"/>
    <property type="match status" value="1"/>
</dbReference>
<dbReference type="InterPro" id="IPR051398">
    <property type="entry name" value="Polysacch_Deacetylase"/>
</dbReference>
<sequence length="270" mass="29938">MPRRRMSWIDPVSRALHDQAGQHGPVMLMYHAVAPGKGTPAWPWAVSMRRFCEQLDFLAAEGYATPTMGELVASPPSRPGRTAVITFDDGYVDNLGACEELKKRGMRASFFIVSGSVGTTPAWRDDGRPAARLLNGDELREMRAEGMEIGSHTVNHSRLTDLDDVSLTHELADSKRALEDLLGERVGSFAYPYGAWDARCADAVEAAGYTAACTTRTGWALRDNAPHRLRRLTVFNTDTVGRFARKLYFASHDVGWPDLARYALRRLRGV</sequence>
<evidence type="ECO:0000256" key="1">
    <source>
        <dbReference type="ARBA" id="ARBA00004613"/>
    </source>
</evidence>
<proteinExistence type="predicted"/>
<dbReference type="KEGG" id="tbd:Tbd_0310"/>
<dbReference type="PANTHER" id="PTHR34216:SF3">
    <property type="entry name" value="POLY-BETA-1,6-N-ACETYL-D-GLUCOSAMINE N-DEACETYLASE"/>
    <property type="match status" value="1"/>
</dbReference>
<evidence type="ECO:0000259" key="3">
    <source>
        <dbReference type="PROSITE" id="PS51677"/>
    </source>
</evidence>
<dbReference type="AlphaFoldDB" id="Q3SLY9"/>
<dbReference type="PANTHER" id="PTHR34216">
    <property type="match status" value="1"/>
</dbReference>
<dbReference type="eggNOG" id="COG0726">
    <property type="taxonomic scope" value="Bacteria"/>
</dbReference>
<dbReference type="GO" id="GO:0016810">
    <property type="term" value="F:hydrolase activity, acting on carbon-nitrogen (but not peptide) bonds"/>
    <property type="evidence" value="ECO:0007669"/>
    <property type="project" value="InterPro"/>
</dbReference>
<dbReference type="STRING" id="292415.Tbd_0310"/>
<keyword evidence="2" id="KW-0732">Signal</keyword>
<dbReference type="InterPro" id="IPR011330">
    <property type="entry name" value="Glyco_hydro/deAcase_b/a-brl"/>
</dbReference>
<organism evidence="4 5">
    <name type="scientific">Thiobacillus denitrificans (strain ATCC 25259 / T1)</name>
    <dbReference type="NCBI Taxonomy" id="292415"/>
    <lineage>
        <taxon>Bacteria</taxon>
        <taxon>Pseudomonadati</taxon>
        <taxon>Pseudomonadota</taxon>
        <taxon>Betaproteobacteria</taxon>
        <taxon>Nitrosomonadales</taxon>
        <taxon>Thiobacillaceae</taxon>
        <taxon>Thiobacillus</taxon>
    </lineage>
</organism>
<dbReference type="GO" id="GO:0005975">
    <property type="term" value="P:carbohydrate metabolic process"/>
    <property type="evidence" value="ECO:0007669"/>
    <property type="project" value="InterPro"/>
</dbReference>
<dbReference type="Pfam" id="PF01522">
    <property type="entry name" value="Polysacc_deac_1"/>
    <property type="match status" value="1"/>
</dbReference>
<keyword evidence="5" id="KW-1185">Reference proteome</keyword>
<dbReference type="Gene3D" id="3.20.20.370">
    <property type="entry name" value="Glycoside hydrolase/deacetylase"/>
    <property type="match status" value="1"/>
</dbReference>
<protein>
    <submittedName>
        <fullName evidence="4">Putative polysaccharide deacetylase</fullName>
    </submittedName>
</protein>
<dbReference type="EMBL" id="CP000116">
    <property type="protein sequence ID" value="AAZ96263.1"/>
    <property type="molecule type" value="Genomic_DNA"/>
</dbReference>
<accession>Q3SLY9</accession>
<dbReference type="HOGENOM" id="CLU_030024_5_2_4"/>
<evidence type="ECO:0000313" key="5">
    <source>
        <dbReference type="Proteomes" id="UP000008291"/>
    </source>
</evidence>
<dbReference type="GO" id="GO:0005576">
    <property type="term" value="C:extracellular region"/>
    <property type="evidence" value="ECO:0007669"/>
    <property type="project" value="UniProtKB-SubCell"/>
</dbReference>
<evidence type="ECO:0000313" key="4">
    <source>
        <dbReference type="EMBL" id="AAZ96263.1"/>
    </source>
</evidence>
<dbReference type="InterPro" id="IPR002509">
    <property type="entry name" value="NODB_dom"/>
</dbReference>
<dbReference type="SUPFAM" id="SSF88713">
    <property type="entry name" value="Glycoside hydrolase/deacetylase"/>
    <property type="match status" value="1"/>
</dbReference>
<dbReference type="Proteomes" id="UP000008291">
    <property type="component" value="Chromosome"/>
</dbReference>
<reference evidence="4 5" key="1">
    <citation type="journal article" date="2006" name="J. Bacteriol.">
        <title>The genome sequence of the obligately chemolithoautotrophic, facultatively anaerobic bacterium Thiobacillus denitrificans.</title>
        <authorList>
            <person name="Beller H.R."/>
            <person name="Chain P.S."/>
            <person name="Letain T.E."/>
            <person name="Chakicherla A."/>
            <person name="Larimer F.W."/>
            <person name="Richardson P.M."/>
            <person name="Coleman M.A."/>
            <person name="Wood A.P."/>
            <person name="Kelly D.P."/>
        </authorList>
    </citation>
    <scope>NUCLEOTIDE SEQUENCE [LARGE SCALE GENOMIC DNA]</scope>
    <source>
        <strain evidence="4 5">ATCC 25259</strain>
    </source>
</reference>
<gene>
    <name evidence="4" type="ordered locus">Tbd_0310</name>
</gene>
<name>Q3SLY9_THIDA</name>